<feature type="compositionally biased region" description="Basic and acidic residues" evidence="1">
    <location>
        <begin position="18"/>
        <end position="31"/>
    </location>
</feature>
<evidence type="ECO:0000313" key="2">
    <source>
        <dbReference type="EMBL" id="CAF1563905.1"/>
    </source>
</evidence>
<evidence type="ECO:0000313" key="3">
    <source>
        <dbReference type="Proteomes" id="UP000663889"/>
    </source>
</evidence>
<feature type="compositionally biased region" description="Basic residues" evidence="1">
    <location>
        <begin position="1"/>
        <end position="11"/>
    </location>
</feature>
<proteinExistence type="predicted"/>
<accession>A0A815Y006</accession>
<feature type="non-terminal residue" evidence="2">
    <location>
        <position position="31"/>
    </location>
</feature>
<name>A0A815Y006_9BILA</name>
<organism evidence="2 3">
    <name type="scientific">Rotaria sordida</name>
    <dbReference type="NCBI Taxonomy" id="392033"/>
    <lineage>
        <taxon>Eukaryota</taxon>
        <taxon>Metazoa</taxon>
        <taxon>Spiralia</taxon>
        <taxon>Gnathifera</taxon>
        <taxon>Rotifera</taxon>
        <taxon>Eurotatoria</taxon>
        <taxon>Bdelloidea</taxon>
        <taxon>Philodinida</taxon>
        <taxon>Philodinidae</taxon>
        <taxon>Rotaria</taxon>
    </lineage>
</organism>
<feature type="region of interest" description="Disordered" evidence="1">
    <location>
        <begin position="1"/>
        <end position="31"/>
    </location>
</feature>
<evidence type="ECO:0000256" key="1">
    <source>
        <dbReference type="SAM" id="MobiDB-lite"/>
    </source>
</evidence>
<gene>
    <name evidence="2" type="ORF">SEV965_LOCUS39265</name>
</gene>
<dbReference type="EMBL" id="CAJNOU010013108">
    <property type="protein sequence ID" value="CAF1563905.1"/>
    <property type="molecule type" value="Genomic_DNA"/>
</dbReference>
<protein>
    <submittedName>
        <fullName evidence="2">Uncharacterized protein</fullName>
    </submittedName>
</protein>
<dbReference type="Proteomes" id="UP000663889">
    <property type="component" value="Unassembled WGS sequence"/>
</dbReference>
<dbReference type="AlphaFoldDB" id="A0A815Y006"/>
<reference evidence="2" key="1">
    <citation type="submission" date="2021-02" db="EMBL/GenBank/DDBJ databases">
        <authorList>
            <person name="Nowell W R."/>
        </authorList>
    </citation>
    <scope>NUCLEOTIDE SEQUENCE</scope>
</reference>
<comment type="caution">
    <text evidence="2">The sequence shown here is derived from an EMBL/GenBank/DDBJ whole genome shotgun (WGS) entry which is preliminary data.</text>
</comment>
<sequence length="31" mass="3688">MGKFHPRRKYPQRTGKAPQDEHPADRSKDPR</sequence>